<dbReference type="OrthoDB" id="3561022at2759"/>
<dbReference type="AlphaFoldDB" id="A0A9N9LG77"/>
<accession>A0A9N9LG77</accession>
<evidence type="ECO:0000313" key="2">
    <source>
        <dbReference type="Proteomes" id="UP000701801"/>
    </source>
</evidence>
<protein>
    <submittedName>
        <fullName evidence="1">Uncharacterized protein</fullName>
    </submittedName>
</protein>
<organism evidence="1 2">
    <name type="scientific">Hymenoscyphus albidus</name>
    <dbReference type="NCBI Taxonomy" id="595503"/>
    <lineage>
        <taxon>Eukaryota</taxon>
        <taxon>Fungi</taxon>
        <taxon>Dikarya</taxon>
        <taxon>Ascomycota</taxon>
        <taxon>Pezizomycotina</taxon>
        <taxon>Leotiomycetes</taxon>
        <taxon>Helotiales</taxon>
        <taxon>Helotiaceae</taxon>
        <taxon>Hymenoscyphus</taxon>
    </lineage>
</organism>
<sequence>MPSLRTLCVELRLEIYELCLVIQPVSEPYHADIFQEDTPALLVALRGQRDLYEEALGVYYKINTFYYYETATYQSKGYSGINTPNTFRHLRNFGINARADEYDLFSIDNLTHLLYCMSEASAIDIPTFGSQVVCNLGTININLSCQALSDIIPLLRLLRPHLTKLKRLSLNTPWELDSSDPVLVKISCMFGLQPSITALKFKEEGMCIDEPEERDGSQVVWEEREGQVLKKK</sequence>
<name>A0A9N9LG77_9HELO</name>
<dbReference type="Proteomes" id="UP000701801">
    <property type="component" value="Unassembled WGS sequence"/>
</dbReference>
<evidence type="ECO:0000313" key="1">
    <source>
        <dbReference type="EMBL" id="CAG8971016.1"/>
    </source>
</evidence>
<dbReference type="EMBL" id="CAJVRM010000005">
    <property type="protein sequence ID" value="CAG8971016.1"/>
    <property type="molecule type" value="Genomic_DNA"/>
</dbReference>
<reference evidence="1" key="1">
    <citation type="submission" date="2021-07" db="EMBL/GenBank/DDBJ databases">
        <authorList>
            <person name="Durling M."/>
        </authorList>
    </citation>
    <scope>NUCLEOTIDE SEQUENCE</scope>
</reference>
<proteinExistence type="predicted"/>
<gene>
    <name evidence="1" type="ORF">HYALB_00009867</name>
</gene>
<comment type="caution">
    <text evidence="1">The sequence shown here is derived from an EMBL/GenBank/DDBJ whole genome shotgun (WGS) entry which is preliminary data.</text>
</comment>
<keyword evidence="2" id="KW-1185">Reference proteome</keyword>